<dbReference type="HAMAP" id="MF_00095">
    <property type="entry name" value="SfsA"/>
    <property type="match status" value="1"/>
</dbReference>
<dbReference type="Gene3D" id="3.40.1350.60">
    <property type="match status" value="1"/>
</dbReference>
<dbReference type="PANTHER" id="PTHR30545:SF2">
    <property type="entry name" value="SUGAR FERMENTATION STIMULATION PROTEIN A"/>
    <property type="match status" value="1"/>
</dbReference>
<proteinExistence type="inferred from homology"/>
<sequence length="237" mass="26913">MQYELPLIEGRLIKRYKRFLADIRLADGSEITVHCPNTGSMKRCAEPDSRVWLSDSANPKRKYQFTWEWVEVDQKYKACVNTARPNRLVEEALLARSIPQFTGDYQVVREPKVEDGRLDFRLDFAPAEGQTPTYIEVKSVTLLEQDNGLGCFPDAVTARGLKHLQRLLVLHQEGHRAVLLFCVPHEGIQRVRAADHIDPAYAKALSEVVKQGVEVLAYSVKFDHAGMTLLNEIPVDI</sequence>
<dbReference type="NCBIfam" id="TIGR00230">
    <property type="entry name" value="sfsA"/>
    <property type="match status" value="1"/>
</dbReference>
<name>A0A170PKV3_9ZZZZ</name>
<dbReference type="CDD" id="cd22359">
    <property type="entry name" value="SfsA-like_bacterial"/>
    <property type="match status" value="1"/>
</dbReference>
<evidence type="ECO:0000259" key="1">
    <source>
        <dbReference type="Pfam" id="PF03749"/>
    </source>
</evidence>
<dbReference type="InterPro" id="IPR040452">
    <property type="entry name" value="SfsA_C"/>
</dbReference>
<dbReference type="GO" id="GO:0003677">
    <property type="term" value="F:DNA binding"/>
    <property type="evidence" value="ECO:0007669"/>
    <property type="project" value="InterPro"/>
</dbReference>
<dbReference type="PANTHER" id="PTHR30545">
    <property type="entry name" value="SUGAR FERMENTATION STIMULATION PROTEIN A"/>
    <property type="match status" value="1"/>
</dbReference>
<dbReference type="Pfam" id="PF17746">
    <property type="entry name" value="SfsA_N"/>
    <property type="match status" value="1"/>
</dbReference>
<protein>
    <submittedName>
        <fullName evidence="3">Sugar/maltose fermentation stimulation protein homolog</fullName>
    </submittedName>
</protein>
<gene>
    <name evidence="3" type="ORF">MGWOODY_Tha497</name>
</gene>
<dbReference type="EMBL" id="CZQC01000018">
    <property type="protein sequence ID" value="CUS40542.1"/>
    <property type="molecule type" value="Genomic_DNA"/>
</dbReference>
<feature type="domain" description="SfsA N-terminal OB" evidence="2">
    <location>
        <begin position="13"/>
        <end position="75"/>
    </location>
</feature>
<accession>A0A170PKV3</accession>
<dbReference type="AlphaFoldDB" id="A0A170PKV3"/>
<organism evidence="3">
    <name type="scientific">hydrothermal vent metagenome</name>
    <dbReference type="NCBI Taxonomy" id="652676"/>
    <lineage>
        <taxon>unclassified sequences</taxon>
        <taxon>metagenomes</taxon>
        <taxon>ecological metagenomes</taxon>
    </lineage>
</organism>
<dbReference type="InterPro" id="IPR005224">
    <property type="entry name" value="SfsA"/>
</dbReference>
<feature type="domain" description="Sugar fermentation stimulation protein C-terminal" evidence="1">
    <location>
        <begin position="84"/>
        <end position="224"/>
    </location>
</feature>
<dbReference type="Pfam" id="PF03749">
    <property type="entry name" value="SfsA"/>
    <property type="match status" value="1"/>
</dbReference>
<dbReference type="Gene3D" id="2.40.50.580">
    <property type="match status" value="1"/>
</dbReference>
<evidence type="ECO:0000313" key="3">
    <source>
        <dbReference type="EMBL" id="CUS40542.1"/>
    </source>
</evidence>
<reference evidence="3" key="1">
    <citation type="submission" date="2015-10" db="EMBL/GenBank/DDBJ databases">
        <authorList>
            <person name="Gilbert D.G."/>
        </authorList>
    </citation>
    <scope>NUCLEOTIDE SEQUENCE</scope>
</reference>
<dbReference type="FunFam" id="2.40.50.580:FF:000001">
    <property type="entry name" value="Sugar fermentation stimulation protein A"/>
    <property type="match status" value="1"/>
</dbReference>
<dbReference type="InterPro" id="IPR041465">
    <property type="entry name" value="SfsA_N"/>
</dbReference>
<evidence type="ECO:0000259" key="2">
    <source>
        <dbReference type="Pfam" id="PF17746"/>
    </source>
</evidence>